<dbReference type="InterPro" id="IPR013123">
    <property type="entry name" value="SpoU_subst-bd"/>
</dbReference>
<feature type="compositionally biased region" description="Basic and acidic residues" evidence="10">
    <location>
        <begin position="47"/>
        <end position="69"/>
    </location>
</feature>
<dbReference type="Proteomes" id="UP000001646">
    <property type="component" value="Unplaced"/>
</dbReference>
<keyword evidence="8" id="KW-0496">Mitochondrion</keyword>
<dbReference type="GO" id="GO:0070039">
    <property type="term" value="F:rRNA (guanosine-2'-O-)-methyltransferase activity"/>
    <property type="evidence" value="ECO:0007669"/>
    <property type="project" value="Ensembl"/>
</dbReference>
<keyword evidence="6" id="KW-0949">S-adenosyl-L-methionine</keyword>
<dbReference type="NCBIfam" id="TIGR00186">
    <property type="entry name" value="rRNA_methyl_3"/>
    <property type="match status" value="1"/>
</dbReference>
<evidence type="ECO:0000313" key="13">
    <source>
        <dbReference type="Proteomes" id="UP000001646"/>
    </source>
</evidence>
<dbReference type="FunFam" id="3.40.1280.10:FF:000025">
    <property type="entry name" value="Mitochondrial rRNA methyltransferase 1"/>
    <property type="match status" value="1"/>
</dbReference>
<dbReference type="STRING" id="28377.ENSACAP00000002457"/>
<dbReference type="eggNOG" id="KOG0838">
    <property type="taxonomic scope" value="Eukaryota"/>
</dbReference>
<evidence type="ECO:0000256" key="4">
    <source>
        <dbReference type="ARBA" id="ARBA00022603"/>
    </source>
</evidence>
<evidence type="ECO:0000259" key="11">
    <source>
        <dbReference type="SMART" id="SM00967"/>
    </source>
</evidence>
<dbReference type="GO" id="GO:0005739">
    <property type="term" value="C:mitochondrion"/>
    <property type="evidence" value="ECO:0000318"/>
    <property type="project" value="GO_Central"/>
</dbReference>
<comment type="similarity">
    <text evidence="2">Belongs to the class IV-like SAM-binding methyltransferase superfamily. RNA methyltransferase TrmH family.</text>
</comment>
<dbReference type="Pfam" id="PF08032">
    <property type="entry name" value="SpoU_sub_bind"/>
    <property type="match status" value="1"/>
</dbReference>
<dbReference type="InterPro" id="IPR029028">
    <property type="entry name" value="Alpha/beta_knot_MTases"/>
</dbReference>
<dbReference type="PANTHER" id="PTHR46103">
    <property type="entry name" value="RRNA METHYLTRANSFERASE 1, MITOCHONDRIAL"/>
    <property type="match status" value="1"/>
</dbReference>
<dbReference type="InterPro" id="IPR047261">
    <property type="entry name" value="MRM1_MeTrfase_dom"/>
</dbReference>
<dbReference type="InterPro" id="IPR001537">
    <property type="entry name" value="SpoU_MeTrfase"/>
</dbReference>
<dbReference type="SMART" id="SM00967">
    <property type="entry name" value="SpoU_sub_bind"/>
    <property type="match status" value="1"/>
</dbReference>
<keyword evidence="5" id="KW-0808">Transferase</keyword>
<evidence type="ECO:0000256" key="10">
    <source>
        <dbReference type="SAM" id="MobiDB-lite"/>
    </source>
</evidence>
<evidence type="ECO:0000256" key="2">
    <source>
        <dbReference type="ARBA" id="ARBA00007228"/>
    </source>
</evidence>
<feature type="domain" description="RNA 2-O ribose methyltransferase substrate binding" evidence="11">
    <location>
        <begin position="124"/>
        <end position="199"/>
    </location>
</feature>
<accession>H9G6C9</accession>
<evidence type="ECO:0000256" key="6">
    <source>
        <dbReference type="ARBA" id="ARBA00022691"/>
    </source>
</evidence>
<gene>
    <name evidence="12" type="primary">MRM1</name>
</gene>
<keyword evidence="13" id="KW-1185">Reference proteome</keyword>
<dbReference type="GO" id="GO:0000154">
    <property type="term" value="P:rRNA modification"/>
    <property type="evidence" value="ECO:0000318"/>
    <property type="project" value="GO_Central"/>
</dbReference>
<organism evidence="12 13">
    <name type="scientific">Anolis carolinensis</name>
    <name type="common">Green anole</name>
    <name type="synonym">American chameleon</name>
    <dbReference type="NCBI Taxonomy" id="28377"/>
    <lineage>
        <taxon>Eukaryota</taxon>
        <taxon>Metazoa</taxon>
        <taxon>Chordata</taxon>
        <taxon>Craniata</taxon>
        <taxon>Vertebrata</taxon>
        <taxon>Euteleostomi</taxon>
        <taxon>Lepidosauria</taxon>
        <taxon>Squamata</taxon>
        <taxon>Bifurcata</taxon>
        <taxon>Unidentata</taxon>
        <taxon>Episquamata</taxon>
        <taxon>Toxicofera</taxon>
        <taxon>Iguania</taxon>
        <taxon>Dactyloidae</taxon>
        <taxon>Anolis</taxon>
    </lineage>
</organism>
<keyword evidence="3" id="KW-0698">rRNA processing</keyword>
<reference evidence="12" key="3">
    <citation type="submission" date="2025-09" db="UniProtKB">
        <authorList>
            <consortium name="Ensembl"/>
        </authorList>
    </citation>
    <scope>IDENTIFICATION</scope>
</reference>
<sequence length="382" mass="41660">MESLFRPFKWSFGEVPQLLLLLESRGHAFQTARSLATLGKSLWGEHKEAPKAKHRPEAAHPKESSDLSKPKGTLLKKFWRQFRAQALPPGTTDLQGLRNDDFPRKKRVRAQVVLPVERSDGSEMLFGIAPCSLALATSKRSFSRLFLKAGVTPTTEAFSRQAEDRKIPVQTVPRKVLDRLSHGGVHQGVCLEATPLHPTGWTQAPAHRLEGATTEEAPQLLWLALEGIQDPMNLGAVLRSAHFLGVDGIVMSRKNSCPLTPVVSKASSGAMEVLDVFSADDLPGFLKVKSKEGWEVLGTVAHAKAQDGIPVVSCLDFRWMKPTILVLGNEGHGLSPETKSLCRRMLTIAPGRELEPGIESLNVSVAAGILLHSICAQKVKAP</sequence>
<reference evidence="12" key="1">
    <citation type="submission" date="2009-12" db="EMBL/GenBank/DDBJ databases">
        <title>The Genome Sequence of Anolis carolinensis (Green Anole Lizard).</title>
        <authorList>
            <consortium name="The Genome Sequencing Platform"/>
            <person name="Di Palma F."/>
            <person name="Alfoldi J."/>
            <person name="Heiman D."/>
            <person name="Young S."/>
            <person name="Grabherr M."/>
            <person name="Johnson J."/>
            <person name="Lander E.S."/>
            <person name="Lindblad-Toh K."/>
        </authorList>
    </citation>
    <scope>NUCLEOTIDE SEQUENCE [LARGE SCALE GENOMIC DNA]</scope>
    <source>
        <strain evidence="12">JBL SC #1</strain>
    </source>
</reference>
<dbReference type="Bgee" id="ENSACAG00000002573">
    <property type="expression patterns" value="Expressed in forelimb bud and 12 other cell types or tissues"/>
</dbReference>
<dbReference type="SUPFAM" id="SSF55315">
    <property type="entry name" value="L30e-like"/>
    <property type="match status" value="1"/>
</dbReference>
<dbReference type="HOGENOM" id="CLU_021322_5_1_1"/>
<reference evidence="12" key="2">
    <citation type="submission" date="2025-08" db="UniProtKB">
        <authorList>
            <consortium name="Ensembl"/>
        </authorList>
    </citation>
    <scope>IDENTIFICATION</scope>
</reference>
<keyword evidence="7" id="KW-0809">Transit peptide</keyword>
<evidence type="ECO:0000256" key="1">
    <source>
        <dbReference type="ARBA" id="ARBA00004173"/>
    </source>
</evidence>
<dbReference type="GO" id="GO:0003723">
    <property type="term" value="F:RNA binding"/>
    <property type="evidence" value="ECO:0007669"/>
    <property type="project" value="InterPro"/>
</dbReference>
<evidence type="ECO:0000256" key="9">
    <source>
        <dbReference type="ARBA" id="ARBA00034881"/>
    </source>
</evidence>
<dbReference type="SUPFAM" id="SSF75217">
    <property type="entry name" value="alpha/beta knot"/>
    <property type="match status" value="1"/>
</dbReference>
<feature type="region of interest" description="Disordered" evidence="10">
    <location>
        <begin position="47"/>
        <end position="70"/>
    </location>
</feature>
<dbReference type="Gene3D" id="3.30.1330.30">
    <property type="match status" value="1"/>
</dbReference>
<dbReference type="InterPro" id="IPR029064">
    <property type="entry name" value="Ribosomal_eL30-like_sf"/>
</dbReference>
<dbReference type="InterPro" id="IPR004441">
    <property type="entry name" value="rRNA_MeTrfase_TrmH"/>
</dbReference>
<dbReference type="PANTHER" id="PTHR46103:SF1">
    <property type="entry name" value="RRNA METHYLTRANSFERASE 1, MITOCHONDRIAL"/>
    <property type="match status" value="1"/>
</dbReference>
<dbReference type="GO" id="GO:0005759">
    <property type="term" value="C:mitochondrial matrix"/>
    <property type="evidence" value="ECO:0007669"/>
    <property type="project" value="Ensembl"/>
</dbReference>
<keyword evidence="4" id="KW-0489">Methyltransferase</keyword>
<comment type="subcellular location">
    <subcellularLocation>
        <location evidence="1">Mitochondrion</location>
    </subcellularLocation>
</comment>
<evidence type="ECO:0000313" key="12">
    <source>
        <dbReference type="Ensembl" id="ENSACAP00000002457.4"/>
    </source>
</evidence>
<evidence type="ECO:0000256" key="8">
    <source>
        <dbReference type="ARBA" id="ARBA00023128"/>
    </source>
</evidence>
<dbReference type="Pfam" id="PF00588">
    <property type="entry name" value="SpoU_methylase"/>
    <property type="match status" value="1"/>
</dbReference>
<evidence type="ECO:0000256" key="3">
    <source>
        <dbReference type="ARBA" id="ARBA00022552"/>
    </source>
</evidence>
<dbReference type="Gene3D" id="3.40.1280.10">
    <property type="match status" value="1"/>
</dbReference>
<evidence type="ECO:0000256" key="7">
    <source>
        <dbReference type="ARBA" id="ARBA00022946"/>
    </source>
</evidence>
<dbReference type="InParanoid" id="H9G6C9"/>
<dbReference type="AlphaFoldDB" id="H9G6C9"/>
<dbReference type="GeneTree" id="ENSGT00390000018761"/>
<protein>
    <recommendedName>
        <fullName evidence="9">rRNA methyltransferase 1, mitochondrial</fullName>
    </recommendedName>
</protein>
<proteinExistence type="inferred from homology"/>
<dbReference type="InterPro" id="IPR029026">
    <property type="entry name" value="tRNA_m1G_MTases_N"/>
</dbReference>
<dbReference type="CDD" id="cd18105">
    <property type="entry name" value="SpoU-like_MRM1"/>
    <property type="match status" value="1"/>
</dbReference>
<dbReference type="Ensembl" id="ENSACAT00000002520.4">
    <property type="protein sequence ID" value="ENSACAP00000002457.4"/>
    <property type="gene ID" value="ENSACAG00000002573.4"/>
</dbReference>
<name>H9G6C9_ANOCA</name>
<dbReference type="InterPro" id="IPR047182">
    <property type="entry name" value="MRM1"/>
</dbReference>
<dbReference type="GO" id="GO:0016435">
    <property type="term" value="F:rRNA (guanine) methyltransferase activity"/>
    <property type="evidence" value="ECO:0000318"/>
    <property type="project" value="GO_Central"/>
</dbReference>
<evidence type="ECO:0000256" key="5">
    <source>
        <dbReference type="ARBA" id="ARBA00022679"/>
    </source>
</evidence>